<gene>
    <name evidence="15" type="ORF">KDN34_14750</name>
</gene>
<evidence type="ECO:0000256" key="12">
    <source>
        <dbReference type="SAM" id="SignalP"/>
    </source>
</evidence>
<accession>A0ABX7YST2</accession>
<protein>
    <submittedName>
        <fullName evidence="15">TonB-dependent receptor</fullName>
    </submittedName>
</protein>
<evidence type="ECO:0000256" key="6">
    <source>
        <dbReference type="ARBA" id="ARBA00023077"/>
    </source>
</evidence>
<keyword evidence="5 10" id="KW-0812">Transmembrane</keyword>
<feature type="signal peptide" evidence="12">
    <location>
        <begin position="1"/>
        <end position="39"/>
    </location>
</feature>
<keyword evidence="6 11" id="KW-0798">TonB box</keyword>
<dbReference type="SUPFAM" id="SSF56935">
    <property type="entry name" value="Porins"/>
    <property type="match status" value="1"/>
</dbReference>
<comment type="similarity">
    <text evidence="2 10 11">Belongs to the TonB-dependent receptor family.</text>
</comment>
<dbReference type="EMBL" id="CP073587">
    <property type="protein sequence ID" value="QUN05435.1"/>
    <property type="molecule type" value="Genomic_DNA"/>
</dbReference>
<dbReference type="PROSITE" id="PS52016">
    <property type="entry name" value="TONB_DEPENDENT_REC_3"/>
    <property type="match status" value="1"/>
</dbReference>
<dbReference type="InterPro" id="IPR012910">
    <property type="entry name" value="Plug_dom"/>
</dbReference>
<proteinExistence type="inferred from homology"/>
<organism evidence="15 16">
    <name type="scientific">Shewanella yunxiaonensis</name>
    <dbReference type="NCBI Taxonomy" id="2829809"/>
    <lineage>
        <taxon>Bacteria</taxon>
        <taxon>Pseudomonadati</taxon>
        <taxon>Pseudomonadota</taxon>
        <taxon>Gammaproteobacteria</taxon>
        <taxon>Alteromonadales</taxon>
        <taxon>Shewanellaceae</taxon>
        <taxon>Shewanella</taxon>
    </lineage>
</organism>
<evidence type="ECO:0000256" key="11">
    <source>
        <dbReference type="RuleBase" id="RU003357"/>
    </source>
</evidence>
<dbReference type="Pfam" id="PF07715">
    <property type="entry name" value="Plug"/>
    <property type="match status" value="1"/>
</dbReference>
<keyword evidence="16" id="KW-1185">Reference proteome</keyword>
<evidence type="ECO:0000313" key="16">
    <source>
        <dbReference type="Proteomes" id="UP000679575"/>
    </source>
</evidence>
<evidence type="ECO:0000256" key="9">
    <source>
        <dbReference type="ARBA" id="ARBA00023237"/>
    </source>
</evidence>
<feature type="domain" description="TonB-dependent receptor plug" evidence="14">
    <location>
        <begin position="158"/>
        <end position="252"/>
    </location>
</feature>
<sequence>MQAKTHNSRTMRHNYLTVCVVAILATGAGVSSMTHSAYAKTQTAPANNMAQYAFDIPSGTLPKTLQQIKHVSGENIIYDQEKLSDVSVPALHGTYTIQQALEIICAKNSLVIVKTDAGWSLQLPQDMEKVTVYGSQNAAEKSFQVTRSETATRFGVDLQDLPQSITVITSQVLETQQNQTVQSALMTSGGVSTQQGSQGSSSFRIRGFGTSGMMYNGVANSSATATNVNAVERIEILKGPQSILSGASSMGGSVNIVPKKPTSTPIRKISAVYATNNDLGGSVDLSQPLTDDGKLSTRFIGAKSKATESYGDFDKGRESKFAQWGLRWNDDKTDFYINGSYDKNFAPQAPFTVAQDGKILAKPTMRVGTPDAGVGQKATSFLYSFEYALNDWATIVSRAQYSKADTDLNVFLTYGQLAPNTYLTTNTNNESSITTFSGDHYLRLSVDTGPVEHRISTGINHMETKNTSDYYDSAFELVDLYATEQYDFQPTLRNDETHSNIVKISAKQVGAFFQDLVGYKDVYLSLGVRRDRYLDGPSDVINLLYPNYSSTVGTKKTYKTTPSVGLLYAMNENLSFYGTYSEGYIPQNTSRPNCADGTYGLPAKETRNKEVGVKLQTNDGKFSVTSSAYQIQETNTLSYDSLEQCYNVQDARQVKGMELEAQGSPLDGLNMIFSYTYTDVTDVNDPDYYAAAISAHKASLWSNYQLPFSELSDFGVGFGVTAYSSSRMGYTATAAEVPGGARVDVGVYYDKKPWQVRLNVNNLFDRTLYGVTTTEVFVPIEPQRNMSLSVSYNF</sequence>
<comment type="subcellular location">
    <subcellularLocation>
        <location evidence="1 10">Cell outer membrane</location>
        <topology evidence="1 10">Multi-pass membrane protein</topology>
    </subcellularLocation>
</comment>
<reference evidence="15 16" key="1">
    <citation type="submission" date="2021-04" db="EMBL/GenBank/DDBJ databases">
        <title>Novel species identification of genus Shewanella.</title>
        <authorList>
            <person name="Liu G."/>
        </authorList>
    </citation>
    <scope>NUCLEOTIDE SEQUENCE [LARGE SCALE GENOMIC DNA]</scope>
    <source>
        <strain evidence="15 16">FJAT-54481</strain>
    </source>
</reference>
<dbReference type="InterPro" id="IPR039426">
    <property type="entry name" value="TonB-dep_rcpt-like"/>
</dbReference>
<feature type="domain" description="TonB-dependent receptor-like beta-barrel" evidence="13">
    <location>
        <begin position="314"/>
        <end position="763"/>
    </location>
</feature>
<dbReference type="Pfam" id="PF00593">
    <property type="entry name" value="TonB_dep_Rec_b-barrel"/>
    <property type="match status" value="1"/>
</dbReference>
<dbReference type="InterPro" id="IPR036942">
    <property type="entry name" value="Beta-barrel_TonB_sf"/>
</dbReference>
<feature type="chain" id="PRO_5045698477" evidence="12">
    <location>
        <begin position="40"/>
        <end position="794"/>
    </location>
</feature>
<evidence type="ECO:0000259" key="14">
    <source>
        <dbReference type="Pfam" id="PF07715"/>
    </source>
</evidence>
<keyword evidence="8 15" id="KW-0675">Receptor</keyword>
<dbReference type="CDD" id="cd01347">
    <property type="entry name" value="ligand_gated_channel"/>
    <property type="match status" value="1"/>
</dbReference>
<keyword evidence="7 10" id="KW-0472">Membrane</keyword>
<evidence type="ECO:0000256" key="7">
    <source>
        <dbReference type="ARBA" id="ARBA00023136"/>
    </source>
</evidence>
<evidence type="ECO:0000256" key="5">
    <source>
        <dbReference type="ARBA" id="ARBA00022692"/>
    </source>
</evidence>
<dbReference type="InterPro" id="IPR010105">
    <property type="entry name" value="TonB_sidphr_rcpt"/>
</dbReference>
<dbReference type="RefSeq" id="WP_212594467.1">
    <property type="nucleotide sequence ID" value="NZ_CP073587.1"/>
</dbReference>
<dbReference type="PANTHER" id="PTHR32552:SF82">
    <property type="entry name" value="FCUA PROTEIN"/>
    <property type="match status" value="1"/>
</dbReference>
<dbReference type="Gene3D" id="2.40.170.20">
    <property type="entry name" value="TonB-dependent receptor, beta-barrel domain"/>
    <property type="match status" value="1"/>
</dbReference>
<dbReference type="NCBIfam" id="TIGR01783">
    <property type="entry name" value="TonB-siderophor"/>
    <property type="match status" value="1"/>
</dbReference>
<dbReference type="Gene3D" id="2.170.130.10">
    <property type="entry name" value="TonB-dependent receptor, plug domain"/>
    <property type="match status" value="1"/>
</dbReference>
<dbReference type="PANTHER" id="PTHR32552">
    <property type="entry name" value="FERRICHROME IRON RECEPTOR-RELATED"/>
    <property type="match status" value="1"/>
</dbReference>
<evidence type="ECO:0000313" key="15">
    <source>
        <dbReference type="EMBL" id="QUN05435.1"/>
    </source>
</evidence>
<dbReference type="InterPro" id="IPR037066">
    <property type="entry name" value="Plug_dom_sf"/>
</dbReference>
<keyword evidence="9 10" id="KW-0998">Cell outer membrane</keyword>
<evidence type="ECO:0000256" key="8">
    <source>
        <dbReference type="ARBA" id="ARBA00023170"/>
    </source>
</evidence>
<evidence type="ECO:0000259" key="13">
    <source>
        <dbReference type="Pfam" id="PF00593"/>
    </source>
</evidence>
<keyword evidence="4 10" id="KW-1134">Transmembrane beta strand</keyword>
<keyword evidence="12" id="KW-0732">Signal</keyword>
<dbReference type="Proteomes" id="UP000679575">
    <property type="component" value="Chromosome"/>
</dbReference>
<evidence type="ECO:0000256" key="3">
    <source>
        <dbReference type="ARBA" id="ARBA00022448"/>
    </source>
</evidence>
<evidence type="ECO:0000256" key="2">
    <source>
        <dbReference type="ARBA" id="ARBA00009810"/>
    </source>
</evidence>
<name>A0ABX7YST2_9GAMM</name>
<evidence type="ECO:0000256" key="1">
    <source>
        <dbReference type="ARBA" id="ARBA00004571"/>
    </source>
</evidence>
<dbReference type="InterPro" id="IPR000531">
    <property type="entry name" value="Beta-barrel_TonB"/>
</dbReference>
<keyword evidence="3 10" id="KW-0813">Transport</keyword>
<dbReference type="Gene3D" id="3.55.50.30">
    <property type="match status" value="1"/>
</dbReference>
<evidence type="ECO:0000256" key="4">
    <source>
        <dbReference type="ARBA" id="ARBA00022452"/>
    </source>
</evidence>
<evidence type="ECO:0000256" key="10">
    <source>
        <dbReference type="PROSITE-ProRule" id="PRU01360"/>
    </source>
</evidence>